<dbReference type="Pfam" id="PF01513">
    <property type="entry name" value="NAD_kinase"/>
    <property type="match status" value="1"/>
</dbReference>
<comment type="caution">
    <text evidence="7">The sequence shown here is derived from an EMBL/GenBank/DDBJ whole genome shotgun (WGS) entry which is preliminary data.</text>
</comment>
<dbReference type="GO" id="GO:0006741">
    <property type="term" value="P:NADP+ biosynthetic process"/>
    <property type="evidence" value="ECO:0007669"/>
    <property type="project" value="UniProtKB-UniRule"/>
</dbReference>
<dbReference type="InterPro" id="IPR002504">
    <property type="entry name" value="NADK"/>
</dbReference>
<sequence length="290" mass="32363">MRLEKNYKKLEKIEKIGIVLRPESPELKDVYEKIEALFLQKNIAVILEDSSALMIGKQGISFDSLCNSVDFLVSVGGDGTLLGVVRRAFKYDLPVLGINLGTLGFLTDLSMEELPKFIDDLLVNDYKINSRMIIEGSIKGKKFISFNDVVLSRKDLSTMLKVRAKIDNNEFNTYFGDGLIVSTPSGSTAYNLSAGGPIVYPLTEAFIITPIAPHSLTQRPIVVPADFEIEFNVPNNSEAVIIVDGQEFYDLKENGSLKIKISTKKAKMLHKSSRDFFKVLSEKLRWGELS</sequence>
<dbReference type="Gene3D" id="3.40.50.10330">
    <property type="entry name" value="Probable inorganic polyphosphate/atp-NAD kinase, domain 1"/>
    <property type="match status" value="1"/>
</dbReference>
<dbReference type="InterPro" id="IPR016064">
    <property type="entry name" value="NAD/diacylglycerol_kinase_sf"/>
</dbReference>
<dbReference type="PANTHER" id="PTHR20275">
    <property type="entry name" value="NAD KINASE"/>
    <property type="match status" value="1"/>
</dbReference>
<dbReference type="Proteomes" id="UP000252669">
    <property type="component" value="Unassembled WGS sequence"/>
</dbReference>
<evidence type="ECO:0000256" key="3">
    <source>
        <dbReference type="ARBA" id="ARBA00022857"/>
    </source>
</evidence>
<feature type="binding site" evidence="6">
    <location>
        <position position="177"/>
    </location>
    <ligand>
        <name>NAD(+)</name>
        <dbReference type="ChEBI" id="CHEBI:57540"/>
    </ligand>
</feature>
<proteinExistence type="inferred from homology"/>
<evidence type="ECO:0000256" key="1">
    <source>
        <dbReference type="ARBA" id="ARBA00022679"/>
    </source>
</evidence>
<keyword evidence="1 6" id="KW-0808">Transferase</keyword>
<keyword evidence="6" id="KW-0547">Nucleotide-binding</keyword>
<comment type="function">
    <text evidence="6">Involved in the regulation of the intracellular balance of NAD and NADP, and is a key enzyme in the biosynthesis of NADP. Catalyzes specifically the phosphorylation on 2'-hydroxyl of the adenosine moiety of NAD to yield NADP.</text>
</comment>
<keyword evidence="2 6" id="KW-0418">Kinase</keyword>
<reference evidence="7 8" key="1">
    <citation type="submission" date="2017-10" db="EMBL/GenBank/DDBJ databases">
        <title>Genomics of the genus Arcobacter.</title>
        <authorList>
            <person name="Perez-Cataluna A."/>
            <person name="Figueras M.J."/>
        </authorList>
    </citation>
    <scope>NUCLEOTIDE SEQUENCE [LARGE SCALE GENOMIC DNA]</scope>
    <source>
        <strain evidence="7 8">CECT 9230</strain>
    </source>
</reference>
<evidence type="ECO:0000256" key="4">
    <source>
        <dbReference type="ARBA" id="ARBA00023027"/>
    </source>
</evidence>
<comment type="cofactor">
    <cofactor evidence="6">
        <name>a divalent metal cation</name>
        <dbReference type="ChEBI" id="CHEBI:60240"/>
    </cofactor>
</comment>
<evidence type="ECO:0000313" key="8">
    <source>
        <dbReference type="Proteomes" id="UP000252669"/>
    </source>
</evidence>
<dbReference type="GO" id="GO:0051287">
    <property type="term" value="F:NAD binding"/>
    <property type="evidence" value="ECO:0007669"/>
    <property type="project" value="UniProtKB-ARBA"/>
</dbReference>
<dbReference type="GO" id="GO:0005737">
    <property type="term" value="C:cytoplasm"/>
    <property type="evidence" value="ECO:0007669"/>
    <property type="project" value="UniProtKB-SubCell"/>
</dbReference>
<comment type="catalytic activity">
    <reaction evidence="5 6">
        <text>NAD(+) + ATP = ADP + NADP(+) + H(+)</text>
        <dbReference type="Rhea" id="RHEA:18629"/>
        <dbReference type="ChEBI" id="CHEBI:15378"/>
        <dbReference type="ChEBI" id="CHEBI:30616"/>
        <dbReference type="ChEBI" id="CHEBI:57540"/>
        <dbReference type="ChEBI" id="CHEBI:58349"/>
        <dbReference type="ChEBI" id="CHEBI:456216"/>
        <dbReference type="EC" id="2.7.1.23"/>
    </reaction>
</comment>
<evidence type="ECO:0000256" key="6">
    <source>
        <dbReference type="HAMAP-Rule" id="MF_00361"/>
    </source>
</evidence>
<organism evidence="7 8">
    <name type="scientific">Aliarcobacter vitoriensis</name>
    <dbReference type="NCBI Taxonomy" id="2011099"/>
    <lineage>
        <taxon>Bacteria</taxon>
        <taxon>Pseudomonadati</taxon>
        <taxon>Campylobacterota</taxon>
        <taxon>Epsilonproteobacteria</taxon>
        <taxon>Campylobacterales</taxon>
        <taxon>Arcobacteraceae</taxon>
        <taxon>Aliarcobacter</taxon>
    </lineage>
</organism>
<keyword evidence="3 6" id="KW-0521">NADP</keyword>
<dbReference type="GO" id="GO:0005524">
    <property type="term" value="F:ATP binding"/>
    <property type="evidence" value="ECO:0007669"/>
    <property type="project" value="UniProtKB-KW"/>
</dbReference>
<feature type="binding site" evidence="6">
    <location>
        <begin position="188"/>
        <end position="193"/>
    </location>
    <ligand>
        <name>NAD(+)</name>
        <dbReference type="ChEBI" id="CHEBI:57540"/>
    </ligand>
</feature>
<keyword evidence="6" id="KW-0067">ATP-binding</keyword>
<dbReference type="SUPFAM" id="SSF111331">
    <property type="entry name" value="NAD kinase/diacylglycerol kinase-like"/>
    <property type="match status" value="1"/>
</dbReference>
<dbReference type="GO" id="GO:0003951">
    <property type="term" value="F:NAD+ kinase activity"/>
    <property type="evidence" value="ECO:0007669"/>
    <property type="project" value="UniProtKB-UniRule"/>
</dbReference>
<evidence type="ECO:0000256" key="2">
    <source>
        <dbReference type="ARBA" id="ARBA00022777"/>
    </source>
</evidence>
<dbReference type="InterPro" id="IPR017437">
    <property type="entry name" value="ATP-NAD_kinase_PpnK-typ_C"/>
</dbReference>
<keyword evidence="4 6" id="KW-0520">NAD</keyword>
<name>A0A366MTY7_9BACT</name>
<dbReference type="Pfam" id="PF20143">
    <property type="entry name" value="NAD_kinase_C"/>
    <property type="match status" value="1"/>
</dbReference>
<dbReference type="GO" id="GO:0019674">
    <property type="term" value="P:NAD+ metabolic process"/>
    <property type="evidence" value="ECO:0007669"/>
    <property type="project" value="InterPro"/>
</dbReference>
<evidence type="ECO:0000256" key="5">
    <source>
        <dbReference type="ARBA" id="ARBA00047925"/>
    </source>
</evidence>
<dbReference type="EMBL" id="PDKB01000003">
    <property type="protein sequence ID" value="RBQ29721.1"/>
    <property type="molecule type" value="Genomic_DNA"/>
</dbReference>
<comment type="similarity">
    <text evidence="6">Belongs to the NAD kinase family.</text>
</comment>
<protein>
    <recommendedName>
        <fullName evidence="6">NAD kinase</fullName>
        <ecNumber evidence="6">2.7.1.23</ecNumber>
    </recommendedName>
    <alternativeName>
        <fullName evidence="6">ATP-dependent NAD kinase</fullName>
    </alternativeName>
</protein>
<feature type="binding site" evidence="6">
    <location>
        <position position="246"/>
    </location>
    <ligand>
        <name>NAD(+)</name>
        <dbReference type="ChEBI" id="CHEBI:57540"/>
    </ligand>
</feature>
<feature type="active site" description="Proton acceptor" evidence="6">
    <location>
        <position position="78"/>
    </location>
</feature>
<dbReference type="OrthoDB" id="9774737at2"/>
<feature type="binding site" evidence="6">
    <location>
        <begin position="147"/>
        <end position="148"/>
    </location>
    <ligand>
        <name>NAD(+)</name>
        <dbReference type="ChEBI" id="CHEBI:57540"/>
    </ligand>
</feature>
<gene>
    <name evidence="6" type="primary">nadK</name>
    <name evidence="7" type="ORF">CRU91_01970</name>
</gene>
<dbReference type="GO" id="GO:0046872">
    <property type="term" value="F:metal ion binding"/>
    <property type="evidence" value="ECO:0007669"/>
    <property type="project" value="UniProtKB-UniRule"/>
</dbReference>
<keyword evidence="6" id="KW-0963">Cytoplasm</keyword>
<dbReference type="HAMAP" id="MF_00361">
    <property type="entry name" value="NAD_kinase"/>
    <property type="match status" value="1"/>
</dbReference>
<feature type="binding site" evidence="6">
    <location>
        <begin position="78"/>
        <end position="79"/>
    </location>
    <ligand>
        <name>NAD(+)</name>
        <dbReference type="ChEBI" id="CHEBI:57540"/>
    </ligand>
</feature>
<comment type="subcellular location">
    <subcellularLocation>
        <location evidence="6">Cytoplasm</location>
    </subcellularLocation>
</comment>
<feature type="binding site" evidence="6">
    <location>
        <position position="212"/>
    </location>
    <ligand>
        <name>NAD(+)</name>
        <dbReference type="ChEBI" id="CHEBI:57540"/>
    </ligand>
</feature>
<dbReference type="AlphaFoldDB" id="A0A366MTY7"/>
<dbReference type="PANTHER" id="PTHR20275:SF0">
    <property type="entry name" value="NAD KINASE"/>
    <property type="match status" value="1"/>
</dbReference>
<dbReference type="InterPro" id="IPR017438">
    <property type="entry name" value="ATP-NAD_kinase_N"/>
</dbReference>
<evidence type="ECO:0000313" key="7">
    <source>
        <dbReference type="EMBL" id="RBQ29721.1"/>
    </source>
</evidence>
<dbReference type="RefSeq" id="WP_113892869.1">
    <property type="nucleotide sequence ID" value="NZ_JANJGA010000004.1"/>
</dbReference>
<keyword evidence="8" id="KW-1185">Reference proteome</keyword>
<accession>A0A366MTY7</accession>
<comment type="caution">
    <text evidence="6">Lacks conserved residue(s) required for the propagation of feature annotation.</text>
</comment>
<dbReference type="EC" id="2.7.1.23" evidence="6"/>
<dbReference type="Gene3D" id="2.60.200.30">
    <property type="entry name" value="Probable inorganic polyphosphate/atp-NAD kinase, domain 2"/>
    <property type="match status" value="1"/>
</dbReference>